<dbReference type="SMART" id="SM00408">
    <property type="entry name" value="IGc2"/>
    <property type="match status" value="4"/>
</dbReference>
<evidence type="ECO:0008006" key="7">
    <source>
        <dbReference type="Google" id="ProtNLM"/>
    </source>
</evidence>
<reference evidence="5" key="1">
    <citation type="submission" date="2025-08" db="UniProtKB">
        <authorList>
            <consortium name="Ensembl"/>
        </authorList>
    </citation>
    <scope>IDENTIFICATION</scope>
</reference>
<dbReference type="FunFam" id="2.60.40.10:FF:000031">
    <property type="entry name" value="Myosin-binding protein C, slow type"/>
    <property type="match status" value="1"/>
</dbReference>
<dbReference type="InterPro" id="IPR013098">
    <property type="entry name" value="Ig_I-set"/>
</dbReference>
<dbReference type="Gene3D" id="2.60.40.10">
    <property type="entry name" value="Immunoglobulins"/>
    <property type="match status" value="11"/>
</dbReference>
<feature type="domain" description="Fibronectin type-III" evidence="4">
    <location>
        <begin position="169"/>
        <end position="263"/>
    </location>
</feature>
<protein>
    <recommendedName>
        <fullName evidence="7">Titin</fullName>
    </recommendedName>
</protein>
<dbReference type="FunFam" id="2.60.40.10:FF:000012">
    <property type="entry name" value="titin isoform X1"/>
    <property type="match status" value="1"/>
</dbReference>
<dbReference type="CDD" id="cd05748">
    <property type="entry name" value="Ig_Titin_like"/>
    <property type="match status" value="2"/>
</dbReference>
<dbReference type="FunFam" id="2.60.40.10:FF:000002">
    <property type="entry name" value="Titin a"/>
    <property type="match status" value="3"/>
</dbReference>
<proteinExistence type="predicted"/>
<evidence type="ECO:0000256" key="1">
    <source>
        <dbReference type="ARBA" id="ARBA00022737"/>
    </source>
</evidence>
<dbReference type="Proteomes" id="UP000261520">
    <property type="component" value="Unplaced"/>
</dbReference>
<feature type="domain" description="Fibronectin type-III" evidence="4">
    <location>
        <begin position="626"/>
        <end position="722"/>
    </location>
</feature>
<feature type="domain" description="Fibronectin type-III" evidence="4">
    <location>
        <begin position="825"/>
        <end position="924"/>
    </location>
</feature>
<dbReference type="PANTHER" id="PTHR14340:SF13">
    <property type="entry name" value="TITIN"/>
    <property type="match status" value="1"/>
</dbReference>
<evidence type="ECO:0000259" key="4">
    <source>
        <dbReference type="PROSITE" id="PS50853"/>
    </source>
</evidence>
<evidence type="ECO:0000313" key="5">
    <source>
        <dbReference type="Ensembl" id="ENSPMGP00000014264.1"/>
    </source>
</evidence>
<feature type="domain" description="Ig-like" evidence="3">
    <location>
        <begin position="726"/>
        <end position="805"/>
    </location>
</feature>
<sequence>MEVTGYIIEHRKDGTEEWVKDTPSSPLRITEFVVPGLEAGAKYFFRISAVNAKGAGEPAETQEAVEILERAAEPEFELDVELRRTLVVRAGCSIRMFVPIKGRPSPSVTWTKEGGAVTRAVIDSTESFTMLLIPESTRNDAGKYELTLENASGKKTAEVHVRVLDSPGPPINLKPVKIDKESITLSWEMPLIDGGAKITNYIIEKRESTRKAFATCVMHCPTTSARIGELGEGCEYYFRVSAENEYGIGEAVETSDPIRASQAPTPPPSIVPTDITKNSVSLAWTRPKHDGGSRITGYVLEAQKKGTDQWAHVTTVKTMDFIVKNLNENEEYIFRVMAVNLSGRSAPRESKPITVKESTMLPEFDLRAVCQKTVIAKAGDDIKVEIPVIGRPRPTVSWQKDGTALKLTQRTNAEMTGATVVLSIGECNRSDSGVYTMTGKNIAGTVSENLIVRVHDVPGPPKGPVKIVEISRTYCLSATVIRTVFKAVRLNTGSEYQFRVKAKNRYGAGPPITSEAVVAAYPFKVPGPPGTPHVVAFTKDSITVGWNEPVSDGGSEVLGYHVERKERSSIIWTKISSSMVKGNIFKSSGLEDGMAYEFRVSAENLAGIGKASKASEAILALDPVDPPGQPEPVFVNKNVITIQWTKPEYDGGFKITGYTVEKKELPDGRWIRANFTNIMETQFTVSGLTQDASYEFRVFARNAAGSVSMPSDPSDPITCRDDIVEPRIMVDAVFRDVVQLKAGESFKLDADIAGQPTPSMVWTKNGKEVENTLKLEVRFTELTTTLTNKDSVRADGGEFVLTATNVGGFAKHIFKVKVLDRPGPPVGPLKVSDVTADNCVIAWAPPADDGGAKIEGYVIEKRESSRLVWTSVASDLQVTEYKVTKLLKGNEYIFRVMALNKYGLGESLESEPTIADNPYTVPDPPENPEVTAITKDSMVLIGRPTPTAKWTKEDGETVERATIDTTTSYTSLVIENVNRFDSGKYNLTVENSSGSKTVTVQVEITGYVIEKKD</sequence>
<dbReference type="InterPro" id="IPR003598">
    <property type="entry name" value="Ig_sub2"/>
</dbReference>
<feature type="domain" description="Fibronectin type-III" evidence="4">
    <location>
        <begin position="1"/>
        <end position="70"/>
    </location>
</feature>
<keyword evidence="2" id="KW-0393">Immunoglobulin domain</keyword>
<dbReference type="SMART" id="SM00409">
    <property type="entry name" value="IG"/>
    <property type="match status" value="4"/>
</dbReference>
<dbReference type="SMART" id="SM00060">
    <property type="entry name" value="FN3"/>
    <property type="match status" value="8"/>
</dbReference>
<dbReference type="PRINTS" id="PR00014">
    <property type="entry name" value="FNTYPEIII"/>
</dbReference>
<dbReference type="FunFam" id="2.60.40.10:FF:000011">
    <property type="entry name" value="Titin b"/>
    <property type="match status" value="1"/>
</dbReference>
<dbReference type="FunFam" id="2.60.40.10:FF:000034">
    <property type="entry name" value="Titin isoform A"/>
    <property type="match status" value="1"/>
</dbReference>
<evidence type="ECO:0000313" key="6">
    <source>
        <dbReference type="Proteomes" id="UP000261520"/>
    </source>
</evidence>
<dbReference type="Pfam" id="PF00041">
    <property type="entry name" value="fn3"/>
    <property type="match status" value="6"/>
</dbReference>
<feature type="domain" description="Ig-like" evidence="3">
    <location>
        <begin position="912"/>
        <end position="1005"/>
    </location>
</feature>
<dbReference type="FunFam" id="2.60.40.10:FF:000112">
    <property type="entry name" value="Titin a"/>
    <property type="match status" value="1"/>
</dbReference>
<dbReference type="PANTHER" id="PTHR14340">
    <property type="entry name" value="MICROFIBRIL-ASSOCIATED GLYCOPROTEIN 3"/>
    <property type="match status" value="1"/>
</dbReference>
<feature type="domain" description="Fibronectin type-III" evidence="4">
    <location>
        <begin position="528"/>
        <end position="623"/>
    </location>
</feature>
<keyword evidence="1" id="KW-0677">Repeat</keyword>
<feature type="domain" description="Ig-like" evidence="3">
    <location>
        <begin position="74"/>
        <end position="162"/>
    </location>
</feature>
<dbReference type="SUPFAM" id="SSF48726">
    <property type="entry name" value="Immunoglobulin"/>
    <property type="match status" value="4"/>
</dbReference>
<feature type="domain" description="Fibronectin type-III" evidence="4">
    <location>
        <begin position="266"/>
        <end position="358"/>
    </location>
</feature>
<accession>A0A3B4ACA4</accession>
<organism evidence="5 6">
    <name type="scientific">Periophthalmus magnuspinnatus</name>
    <dbReference type="NCBI Taxonomy" id="409849"/>
    <lineage>
        <taxon>Eukaryota</taxon>
        <taxon>Metazoa</taxon>
        <taxon>Chordata</taxon>
        <taxon>Craniata</taxon>
        <taxon>Vertebrata</taxon>
        <taxon>Euteleostomi</taxon>
        <taxon>Actinopterygii</taxon>
        <taxon>Neopterygii</taxon>
        <taxon>Teleostei</taxon>
        <taxon>Neoteleostei</taxon>
        <taxon>Acanthomorphata</taxon>
        <taxon>Gobiaria</taxon>
        <taxon>Gobiiformes</taxon>
        <taxon>Gobioidei</taxon>
        <taxon>Gobiidae</taxon>
        <taxon>Oxudercinae</taxon>
        <taxon>Periophthalmus</taxon>
    </lineage>
</organism>
<dbReference type="InterPro" id="IPR003961">
    <property type="entry name" value="FN3_dom"/>
</dbReference>
<dbReference type="PROSITE" id="PS50835">
    <property type="entry name" value="IG_LIKE"/>
    <property type="match status" value="4"/>
</dbReference>
<reference evidence="5" key="2">
    <citation type="submission" date="2025-09" db="UniProtKB">
        <authorList>
            <consortium name="Ensembl"/>
        </authorList>
    </citation>
    <scope>IDENTIFICATION</scope>
</reference>
<feature type="domain" description="Ig-like" evidence="3">
    <location>
        <begin position="362"/>
        <end position="453"/>
    </location>
</feature>
<dbReference type="Ensembl" id="ENSPMGT00000015221.1">
    <property type="protein sequence ID" value="ENSPMGP00000014264.1"/>
    <property type="gene ID" value="ENSPMGG00000011667.1"/>
</dbReference>
<dbReference type="AlphaFoldDB" id="A0A3B4ACA4"/>
<dbReference type="CDD" id="cd00063">
    <property type="entry name" value="FN3"/>
    <property type="match status" value="7"/>
</dbReference>
<dbReference type="FunFam" id="2.60.40.10:FF:000003">
    <property type="entry name" value="Titin isoform E"/>
    <property type="match status" value="1"/>
</dbReference>
<dbReference type="InterPro" id="IPR007110">
    <property type="entry name" value="Ig-like_dom"/>
</dbReference>
<dbReference type="PROSITE" id="PS50853">
    <property type="entry name" value="FN3"/>
    <property type="match status" value="6"/>
</dbReference>
<name>A0A3B4ACA4_9GOBI</name>
<evidence type="ECO:0000259" key="3">
    <source>
        <dbReference type="PROSITE" id="PS50835"/>
    </source>
</evidence>
<evidence type="ECO:0000256" key="2">
    <source>
        <dbReference type="ARBA" id="ARBA00023319"/>
    </source>
</evidence>
<dbReference type="Pfam" id="PF07679">
    <property type="entry name" value="I-set"/>
    <property type="match status" value="4"/>
</dbReference>
<dbReference type="InterPro" id="IPR036116">
    <property type="entry name" value="FN3_sf"/>
</dbReference>
<dbReference type="SUPFAM" id="SSF49265">
    <property type="entry name" value="Fibronectin type III"/>
    <property type="match status" value="5"/>
</dbReference>
<dbReference type="InterPro" id="IPR036179">
    <property type="entry name" value="Ig-like_dom_sf"/>
</dbReference>
<keyword evidence="6" id="KW-1185">Reference proteome</keyword>
<dbReference type="InterPro" id="IPR013783">
    <property type="entry name" value="Ig-like_fold"/>
</dbReference>
<dbReference type="InterPro" id="IPR003599">
    <property type="entry name" value="Ig_sub"/>
</dbReference>